<dbReference type="InterPro" id="IPR020635">
    <property type="entry name" value="Tyr_kinase_cat_dom"/>
</dbReference>
<proteinExistence type="predicted"/>
<protein>
    <submittedName>
        <fullName evidence="5">Fibroblast growth factor receptor</fullName>
    </submittedName>
</protein>
<dbReference type="SUPFAM" id="SSF56112">
    <property type="entry name" value="Protein kinase-like (PK-like)"/>
    <property type="match status" value="1"/>
</dbReference>
<organism evidence="5 6">
    <name type="scientific">Plakobranchus ocellatus</name>
    <dbReference type="NCBI Taxonomy" id="259542"/>
    <lineage>
        <taxon>Eukaryota</taxon>
        <taxon>Metazoa</taxon>
        <taxon>Spiralia</taxon>
        <taxon>Lophotrochozoa</taxon>
        <taxon>Mollusca</taxon>
        <taxon>Gastropoda</taxon>
        <taxon>Heterobranchia</taxon>
        <taxon>Euthyneura</taxon>
        <taxon>Panpulmonata</taxon>
        <taxon>Sacoglossa</taxon>
        <taxon>Placobranchoidea</taxon>
        <taxon>Plakobranchidae</taxon>
        <taxon>Plakobranchus</taxon>
    </lineage>
</organism>
<dbReference type="InterPro" id="IPR017441">
    <property type="entry name" value="Protein_kinase_ATP_BS"/>
</dbReference>
<dbReference type="GO" id="GO:0005886">
    <property type="term" value="C:plasma membrane"/>
    <property type="evidence" value="ECO:0007669"/>
    <property type="project" value="TreeGrafter"/>
</dbReference>
<dbReference type="InterPro" id="IPR011009">
    <property type="entry name" value="Kinase-like_dom_sf"/>
</dbReference>
<keyword evidence="5" id="KW-0675">Receptor</keyword>
<dbReference type="PROSITE" id="PS00107">
    <property type="entry name" value="PROTEIN_KINASE_ATP"/>
    <property type="match status" value="1"/>
</dbReference>
<dbReference type="PANTHER" id="PTHR24416:SF622">
    <property type="entry name" value="PROTEIN KINASE DOMAIN-CONTAINING PROTEIN"/>
    <property type="match status" value="1"/>
</dbReference>
<comment type="catalytic activity">
    <reaction evidence="2">
        <text>L-tyrosyl-[protein] + ATP = O-phospho-L-tyrosyl-[protein] + ADP + H(+)</text>
        <dbReference type="Rhea" id="RHEA:10596"/>
        <dbReference type="Rhea" id="RHEA-COMP:10136"/>
        <dbReference type="Rhea" id="RHEA-COMP:20101"/>
        <dbReference type="ChEBI" id="CHEBI:15378"/>
        <dbReference type="ChEBI" id="CHEBI:30616"/>
        <dbReference type="ChEBI" id="CHEBI:46858"/>
        <dbReference type="ChEBI" id="CHEBI:61978"/>
        <dbReference type="ChEBI" id="CHEBI:456216"/>
        <dbReference type="EC" id="2.7.10.1"/>
    </reaction>
</comment>
<evidence type="ECO:0000256" key="3">
    <source>
        <dbReference type="PROSITE-ProRule" id="PRU10141"/>
    </source>
</evidence>
<dbReference type="GO" id="GO:0005524">
    <property type="term" value="F:ATP binding"/>
    <property type="evidence" value="ECO:0007669"/>
    <property type="project" value="UniProtKB-UniRule"/>
</dbReference>
<feature type="binding site" evidence="3">
    <location>
        <position position="121"/>
    </location>
    <ligand>
        <name>ATP</name>
        <dbReference type="ChEBI" id="CHEBI:30616"/>
    </ligand>
</feature>
<feature type="domain" description="Protein kinase" evidence="4">
    <location>
        <begin position="87"/>
        <end position="341"/>
    </location>
</feature>
<dbReference type="CDD" id="cd00192">
    <property type="entry name" value="PTKc"/>
    <property type="match status" value="1"/>
</dbReference>
<dbReference type="InterPro" id="IPR050122">
    <property type="entry name" value="RTK"/>
</dbReference>
<dbReference type="GO" id="GO:0004714">
    <property type="term" value="F:transmembrane receptor protein tyrosine kinase activity"/>
    <property type="evidence" value="ECO:0007669"/>
    <property type="project" value="UniProtKB-EC"/>
</dbReference>
<dbReference type="InterPro" id="IPR000719">
    <property type="entry name" value="Prot_kinase_dom"/>
</dbReference>
<dbReference type="Proteomes" id="UP000735302">
    <property type="component" value="Unassembled WGS sequence"/>
</dbReference>
<dbReference type="Gene3D" id="1.10.510.10">
    <property type="entry name" value="Transferase(Phosphotransferase) domain 1"/>
    <property type="match status" value="1"/>
</dbReference>
<keyword evidence="3" id="KW-0067">ATP-binding</keyword>
<dbReference type="PANTHER" id="PTHR24416">
    <property type="entry name" value="TYROSINE-PROTEIN KINASE RECEPTOR"/>
    <property type="match status" value="1"/>
</dbReference>
<sequence length="341" mass="38251">MVLVGALCLSLFAALIVAVFCLYRGRRGAGIRFSGKLKKQVPVKPPVVARVTYSSCEDSGLNGSLGGAISVEVCPRPPDFRRPLWIREIGAMIGRGAFGQVFEASAFLTPQDREPVKVALKKLKDMATAEEIKNFRIELEQMLNVGPHPNIIGLYGSVMHDGQLCIVMEYAELGDLLTYLRTDVSSPTQYVRVASNGHVIEQTTPEVQDNALLMMFAWQISKGMCHLEMHRYIHRDLAARNCLLARGPIAKVSDFGLSKDAYELGHYKRVQKDRVPFKWLSPEALLWGQYSSKSDVWSFGILLWELYTFGGTPYPQVTTGRAFRTKNRRVFTQNPFLAYLL</sequence>
<name>A0AAV4AHN3_9GAST</name>
<dbReference type="EMBL" id="BLXT01003772">
    <property type="protein sequence ID" value="GFO06303.1"/>
    <property type="molecule type" value="Genomic_DNA"/>
</dbReference>
<evidence type="ECO:0000259" key="4">
    <source>
        <dbReference type="PROSITE" id="PS50011"/>
    </source>
</evidence>
<evidence type="ECO:0000313" key="6">
    <source>
        <dbReference type="Proteomes" id="UP000735302"/>
    </source>
</evidence>
<comment type="subcellular location">
    <subcellularLocation>
        <location evidence="1">Membrane</location>
        <topology evidence="1">Single-pass membrane protein</topology>
    </subcellularLocation>
</comment>
<reference evidence="5 6" key="1">
    <citation type="journal article" date="2021" name="Elife">
        <title>Chloroplast acquisition without the gene transfer in kleptoplastic sea slugs, Plakobranchus ocellatus.</title>
        <authorList>
            <person name="Maeda T."/>
            <person name="Takahashi S."/>
            <person name="Yoshida T."/>
            <person name="Shimamura S."/>
            <person name="Takaki Y."/>
            <person name="Nagai Y."/>
            <person name="Toyoda A."/>
            <person name="Suzuki Y."/>
            <person name="Arimoto A."/>
            <person name="Ishii H."/>
            <person name="Satoh N."/>
            <person name="Nishiyama T."/>
            <person name="Hasebe M."/>
            <person name="Maruyama T."/>
            <person name="Minagawa J."/>
            <person name="Obokata J."/>
            <person name="Shigenobu S."/>
        </authorList>
    </citation>
    <scope>NUCLEOTIDE SEQUENCE [LARGE SCALE GENOMIC DNA]</scope>
</reference>
<dbReference type="AlphaFoldDB" id="A0AAV4AHN3"/>
<dbReference type="PROSITE" id="PS50011">
    <property type="entry name" value="PROTEIN_KINASE_DOM"/>
    <property type="match status" value="1"/>
</dbReference>
<dbReference type="InterPro" id="IPR008266">
    <property type="entry name" value="Tyr_kinase_AS"/>
</dbReference>
<comment type="caution">
    <text evidence="5">The sequence shown here is derived from an EMBL/GenBank/DDBJ whole genome shotgun (WGS) entry which is preliminary data.</text>
</comment>
<dbReference type="Pfam" id="PF07714">
    <property type="entry name" value="PK_Tyr_Ser-Thr"/>
    <property type="match status" value="1"/>
</dbReference>
<evidence type="ECO:0000256" key="1">
    <source>
        <dbReference type="ARBA" id="ARBA00004167"/>
    </source>
</evidence>
<dbReference type="SMART" id="SM00219">
    <property type="entry name" value="TyrKc"/>
    <property type="match status" value="1"/>
</dbReference>
<dbReference type="GO" id="GO:0043235">
    <property type="term" value="C:receptor complex"/>
    <property type="evidence" value="ECO:0007669"/>
    <property type="project" value="TreeGrafter"/>
</dbReference>
<dbReference type="PROSITE" id="PS00109">
    <property type="entry name" value="PROTEIN_KINASE_TYR"/>
    <property type="match status" value="1"/>
</dbReference>
<dbReference type="GO" id="GO:0007169">
    <property type="term" value="P:cell surface receptor protein tyrosine kinase signaling pathway"/>
    <property type="evidence" value="ECO:0007669"/>
    <property type="project" value="TreeGrafter"/>
</dbReference>
<keyword evidence="6" id="KW-1185">Reference proteome</keyword>
<dbReference type="PRINTS" id="PR00109">
    <property type="entry name" value="TYRKINASE"/>
</dbReference>
<evidence type="ECO:0000256" key="2">
    <source>
        <dbReference type="ARBA" id="ARBA00051243"/>
    </source>
</evidence>
<dbReference type="InterPro" id="IPR001245">
    <property type="entry name" value="Ser-Thr/Tyr_kinase_cat_dom"/>
</dbReference>
<evidence type="ECO:0000313" key="5">
    <source>
        <dbReference type="EMBL" id="GFO06303.1"/>
    </source>
</evidence>
<keyword evidence="3" id="KW-0547">Nucleotide-binding</keyword>
<dbReference type="Gene3D" id="3.30.200.20">
    <property type="entry name" value="Phosphorylase Kinase, domain 1"/>
    <property type="match status" value="1"/>
</dbReference>
<gene>
    <name evidence="5" type="ORF">PoB_003280800</name>
</gene>
<accession>A0AAV4AHN3</accession>